<dbReference type="AlphaFoldDB" id="A0AA39XRR1"/>
<proteinExistence type="predicted"/>
<feature type="compositionally biased region" description="Basic and acidic residues" evidence="1">
    <location>
        <begin position="101"/>
        <end position="112"/>
    </location>
</feature>
<sequence length="183" mass="20300">MGLAIVEESAMDVTAYFPHLGHTYDDYLDALSDEVKKASPDLLLLATYQNLRDFVEDYRAGQQKGDSDEKDGKGYRNMEPAAESHVGFDGREARLATSGGNRHDKRFDKDFSTNDPHGWDGTTGNISVSSTDSRLVIDPVNIDFTTSLRKLDTSHNETVNTSNNRGSIDNMLRCFTSKKADQA</sequence>
<dbReference type="EMBL" id="JAULSV010000007">
    <property type="protein sequence ID" value="KAK0639017.1"/>
    <property type="molecule type" value="Genomic_DNA"/>
</dbReference>
<evidence type="ECO:0000313" key="3">
    <source>
        <dbReference type="Proteomes" id="UP001174936"/>
    </source>
</evidence>
<gene>
    <name evidence="2" type="ORF">B0T16DRAFT_394821</name>
</gene>
<reference evidence="2" key="1">
    <citation type="submission" date="2023-06" db="EMBL/GenBank/DDBJ databases">
        <title>Genome-scale phylogeny and comparative genomics of the fungal order Sordariales.</title>
        <authorList>
            <consortium name="Lawrence Berkeley National Laboratory"/>
            <person name="Hensen N."/>
            <person name="Bonometti L."/>
            <person name="Westerberg I."/>
            <person name="Brannstrom I.O."/>
            <person name="Guillou S."/>
            <person name="Cros-Aarteil S."/>
            <person name="Calhoun S."/>
            <person name="Haridas S."/>
            <person name="Kuo A."/>
            <person name="Mondo S."/>
            <person name="Pangilinan J."/>
            <person name="Riley R."/>
            <person name="Labutti K."/>
            <person name="Andreopoulos B."/>
            <person name="Lipzen A."/>
            <person name="Chen C."/>
            <person name="Yanf M."/>
            <person name="Daum C."/>
            <person name="Ng V."/>
            <person name="Clum A."/>
            <person name="Steindorff A."/>
            <person name="Ohm R."/>
            <person name="Martin F."/>
            <person name="Silar P."/>
            <person name="Natvig D."/>
            <person name="Lalanne C."/>
            <person name="Gautier V."/>
            <person name="Ament-Velasquez S.L."/>
            <person name="Kruys A."/>
            <person name="Hutchinson M.I."/>
            <person name="Powell A.J."/>
            <person name="Barry K."/>
            <person name="Miller A.N."/>
            <person name="Grigoriev I.V."/>
            <person name="Debuchy R."/>
            <person name="Gladieux P."/>
            <person name="Thoren M.H."/>
            <person name="Johannesson H."/>
        </authorList>
    </citation>
    <scope>NUCLEOTIDE SEQUENCE</scope>
    <source>
        <strain evidence="2">SMH2532-1</strain>
    </source>
</reference>
<evidence type="ECO:0000256" key="1">
    <source>
        <dbReference type="SAM" id="MobiDB-lite"/>
    </source>
</evidence>
<protein>
    <submittedName>
        <fullName evidence="2">Uncharacterized protein</fullName>
    </submittedName>
</protein>
<feature type="region of interest" description="Disordered" evidence="1">
    <location>
        <begin position="96"/>
        <end position="126"/>
    </location>
</feature>
<dbReference type="Proteomes" id="UP001174936">
    <property type="component" value="Unassembled WGS sequence"/>
</dbReference>
<comment type="caution">
    <text evidence="2">The sequence shown here is derived from an EMBL/GenBank/DDBJ whole genome shotgun (WGS) entry which is preliminary data.</text>
</comment>
<organism evidence="2 3">
    <name type="scientific">Cercophora newfieldiana</name>
    <dbReference type="NCBI Taxonomy" id="92897"/>
    <lineage>
        <taxon>Eukaryota</taxon>
        <taxon>Fungi</taxon>
        <taxon>Dikarya</taxon>
        <taxon>Ascomycota</taxon>
        <taxon>Pezizomycotina</taxon>
        <taxon>Sordariomycetes</taxon>
        <taxon>Sordariomycetidae</taxon>
        <taxon>Sordariales</taxon>
        <taxon>Lasiosphaeriaceae</taxon>
        <taxon>Cercophora</taxon>
    </lineage>
</organism>
<keyword evidence="3" id="KW-1185">Reference proteome</keyword>
<name>A0AA39XRR1_9PEZI</name>
<evidence type="ECO:0000313" key="2">
    <source>
        <dbReference type="EMBL" id="KAK0639017.1"/>
    </source>
</evidence>
<accession>A0AA39XRR1</accession>